<proteinExistence type="predicted"/>
<reference evidence="2 3" key="1">
    <citation type="submission" date="2019-05" db="EMBL/GenBank/DDBJ databases">
        <title>Another draft genome of Portunus trituberculatus and its Hox gene families provides insights of decapod evolution.</title>
        <authorList>
            <person name="Jeong J.-H."/>
            <person name="Song I."/>
            <person name="Kim S."/>
            <person name="Choi T."/>
            <person name="Kim D."/>
            <person name="Ryu S."/>
            <person name="Kim W."/>
        </authorList>
    </citation>
    <scope>NUCLEOTIDE SEQUENCE [LARGE SCALE GENOMIC DNA]</scope>
    <source>
        <tissue evidence="2">Muscle</tissue>
    </source>
</reference>
<evidence type="ECO:0000313" key="3">
    <source>
        <dbReference type="Proteomes" id="UP000324222"/>
    </source>
</evidence>
<evidence type="ECO:0000313" key="2">
    <source>
        <dbReference type="EMBL" id="MPC91784.1"/>
    </source>
</evidence>
<comment type="caution">
    <text evidence="2">The sequence shown here is derived from an EMBL/GenBank/DDBJ whole genome shotgun (WGS) entry which is preliminary data.</text>
</comment>
<sequence>MRPSTTPTPAVMEKLSAAHVRTKETKTALHSGWRGVGTPTCRVPRAAPITGTALRQINSISNDWCASTTRSKGVPPDQMLQSRHTSR</sequence>
<accession>A0A5B7JHG3</accession>
<feature type="region of interest" description="Disordered" evidence="1">
    <location>
        <begin position="68"/>
        <end position="87"/>
    </location>
</feature>
<evidence type="ECO:0000256" key="1">
    <source>
        <dbReference type="SAM" id="MobiDB-lite"/>
    </source>
</evidence>
<name>A0A5B7JHG3_PORTR</name>
<dbReference type="AlphaFoldDB" id="A0A5B7JHG3"/>
<organism evidence="2 3">
    <name type="scientific">Portunus trituberculatus</name>
    <name type="common">Swimming crab</name>
    <name type="synonym">Neptunus trituberculatus</name>
    <dbReference type="NCBI Taxonomy" id="210409"/>
    <lineage>
        <taxon>Eukaryota</taxon>
        <taxon>Metazoa</taxon>
        <taxon>Ecdysozoa</taxon>
        <taxon>Arthropoda</taxon>
        <taxon>Crustacea</taxon>
        <taxon>Multicrustacea</taxon>
        <taxon>Malacostraca</taxon>
        <taxon>Eumalacostraca</taxon>
        <taxon>Eucarida</taxon>
        <taxon>Decapoda</taxon>
        <taxon>Pleocyemata</taxon>
        <taxon>Brachyura</taxon>
        <taxon>Eubrachyura</taxon>
        <taxon>Portunoidea</taxon>
        <taxon>Portunidae</taxon>
        <taxon>Portuninae</taxon>
        <taxon>Portunus</taxon>
    </lineage>
</organism>
<protein>
    <submittedName>
        <fullName evidence="2">Uncharacterized protein</fullName>
    </submittedName>
</protein>
<dbReference type="Proteomes" id="UP000324222">
    <property type="component" value="Unassembled WGS sequence"/>
</dbReference>
<keyword evidence="3" id="KW-1185">Reference proteome</keyword>
<dbReference type="EMBL" id="VSRR010088929">
    <property type="protein sequence ID" value="MPC91784.1"/>
    <property type="molecule type" value="Genomic_DNA"/>
</dbReference>
<gene>
    <name evidence="2" type="ORF">E2C01_086842</name>
</gene>